<comment type="caution">
    <text evidence="2">The sequence shown here is derived from an EMBL/GenBank/DDBJ whole genome shotgun (WGS) entry which is preliminary data.</text>
</comment>
<feature type="region of interest" description="Disordered" evidence="1">
    <location>
        <begin position="223"/>
        <end position="251"/>
    </location>
</feature>
<dbReference type="EMBL" id="LKEA01000002">
    <property type="protein sequence ID" value="ROW11276.1"/>
    <property type="molecule type" value="Genomic_DNA"/>
</dbReference>
<feature type="compositionally biased region" description="Basic and acidic residues" evidence="1">
    <location>
        <begin position="223"/>
        <end position="233"/>
    </location>
</feature>
<dbReference type="OrthoDB" id="10479959at2759"/>
<evidence type="ECO:0000256" key="1">
    <source>
        <dbReference type="SAM" id="MobiDB-lite"/>
    </source>
</evidence>
<organism evidence="2 3">
    <name type="scientific">Cytospora schulzeri</name>
    <dbReference type="NCBI Taxonomy" id="448051"/>
    <lineage>
        <taxon>Eukaryota</taxon>
        <taxon>Fungi</taxon>
        <taxon>Dikarya</taxon>
        <taxon>Ascomycota</taxon>
        <taxon>Pezizomycotina</taxon>
        <taxon>Sordariomycetes</taxon>
        <taxon>Sordariomycetidae</taxon>
        <taxon>Diaporthales</taxon>
        <taxon>Cytosporaceae</taxon>
        <taxon>Cytospora</taxon>
    </lineage>
</organism>
<name>A0A423X688_9PEZI</name>
<feature type="region of interest" description="Disordered" evidence="1">
    <location>
        <begin position="318"/>
        <end position="356"/>
    </location>
</feature>
<dbReference type="AlphaFoldDB" id="A0A423X688"/>
<accession>A0A423X688</accession>
<dbReference type="Proteomes" id="UP000283895">
    <property type="component" value="Unassembled WGS sequence"/>
</dbReference>
<evidence type="ECO:0000313" key="3">
    <source>
        <dbReference type="Proteomes" id="UP000283895"/>
    </source>
</evidence>
<protein>
    <submittedName>
        <fullName evidence="2">Uncharacterized protein</fullName>
    </submittedName>
</protein>
<reference evidence="2 3" key="1">
    <citation type="submission" date="2015-09" db="EMBL/GenBank/DDBJ databases">
        <title>Host preference determinants of Valsa canker pathogens revealed by comparative genomics.</title>
        <authorList>
            <person name="Yin Z."/>
            <person name="Huang L."/>
        </authorList>
    </citation>
    <scope>NUCLEOTIDE SEQUENCE [LARGE SCALE GENOMIC DNA]</scope>
    <source>
        <strain evidence="2 3">03-1</strain>
    </source>
</reference>
<keyword evidence="3" id="KW-1185">Reference proteome</keyword>
<feature type="region of interest" description="Disordered" evidence="1">
    <location>
        <begin position="74"/>
        <end position="189"/>
    </location>
</feature>
<feature type="compositionally biased region" description="Pro residues" evidence="1">
    <location>
        <begin position="161"/>
        <end position="171"/>
    </location>
</feature>
<evidence type="ECO:0000313" key="2">
    <source>
        <dbReference type="EMBL" id="ROW11276.1"/>
    </source>
</evidence>
<sequence length="391" mass="43932">MCVIIYRRCICGHREKHGSTKRCDKAKKAARSFCFVPFIGPKLDGKGYCVNSKSDSFGVPEPCRECKAEGGVVNRLSGPNPVQRPGANPSGQTYYYDGGLTTRSGGGQGLVPLPPSRAHLTPSSCHERYRQIPLSKYNTQTQQPQVYQEQPRPPSRYENPRLPPPPPPPPRGTNYAPEPDSKARKHSVKYAKKTLHEAEKVRKDTKKKANRVTVEDIRARAIAKAREEKRRPEPVSLRHGGGSSMNSDYPAPLTSRNYRPPATPADLHDAVYPDLRHHPALKSEVEFAAQHEAFNKGTHYDEDTRRFQDNTVRWGAASHPNACRRDRPNRDPKQYTTRAEADRYQQQSYAAPYGGYGVGGNRVSPLTYGPHESQISALNVTHKLPYNYQRR</sequence>
<feature type="compositionally biased region" description="Low complexity" evidence="1">
    <location>
        <begin position="140"/>
        <end position="150"/>
    </location>
</feature>
<gene>
    <name evidence="2" type="ORF">VMCG_01365</name>
</gene>
<proteinExistence type="predicted"/>
<feature type="compositionally biased region" description="Basic and acidic residues" evidence="1">
    <location>
        <begin position="323"/>
        <end position="343"/>
    </location>
</feature>